<comment type="caution">
    <text evidence="2">The sequence shown here is derived from an EMBL/GenBank/DDBJ whole genome shotgun (WGS) entry which is preliminary data.</text>
</comment>
<dbReference type="PANTHER" id="PTHR13812">
    <property type="entry name" value="KETIMINE REDUCTASE MU-CRYSTALLIN"/>
    <property type="match status" value="1"/>
</dbReference>
<dbReference type="GO" id="GO:0005737">
    <property type="term" value="C:cytoplasm"/>
    <property type="evidence" value="ECO:0007669"/>
    <property type="project" value="TreeGrafter"/>
</dbReference>
<dbReference type="SUPFAM" id="SSF51735">
    <property type="entry name" value="NAD(P)-binding Rossmann-fold domains"/>
    <property type="match status" value="1"/>
</dbReference>
<comment type="similarity">
    <text evidence="1">Belongs to the ornithine cyclodeaminase/mu-crystallin family.</text>
</comment>
<evidence type="ECO:0000313" key="3">
    <source>
        <dbReference type="Proteomes" id="UP000236919"/>
    </source>
</evidence>
<gene>
    <name evidence="2" type="ORF">CYD53_11973</name>
</gene>
<dbReference type="EMBL" id="PQFZ01000019">
    <property type="protein sequence ID" value="POR47389.1"/>
    <property type="molecule type" value="Genomic_DNA"/>
</dbReference>
<accession>A0A2S4LYG2</accession>
<sequence length="339" mass="36719">MSAPAAMPPIYITYMNRLDIEALAITDDEILAAIEGSLATQGRGEAVIEPRMHLEPKAANGHFNVLRGALGGEIDAAGVKVVGDFVENYKIGLPSELAVLTLFDRFNGSPKAILDASGITDMRTGAVTAIGAKYLARKGSKVLGHVGARGTAYWNVRLLDHLFDFDEIRVHSRRPESRDGFAAKLSADLGKRVIATPDWRSCVEGADIVVEASRLDRPEPMLKTDWIKKGAFVVPYGTMSAVEFSLTDIMSKLVVDDWGQCKGGKFGSLRAHVEAGKLSEATLHAEMGQIVAGLKPGRENDDETILFWHRGLSLSDIALGHAMLEKGKRLGIGQRLRFA</sequence>
<evidence type="ECO:0000256" key="1">
    <source>
        <dbReference type="ARBA" id="ARBA00008903"/>
    </source>
</evidence>
<dbReference type="PANTHER" id="PTHR13812:SF19">
    <property type="entry name" value="KETIMINE REDUCTASE MU-CRYSTALLIN"/>
    <property type="match status" value="1"/>
</dbReference>
<dbReference type="Pfam" id="PF02423">
    <property type="entry name" value="OCD_Mu_crystall"/>
    <property type="match status" value="1"/>
</dbReference>
<protein>
    <submittedName>
        <fullName evidence="2">Ornithine cyclodeaminase</fullName>
    </submittedName>
</protein>
<keyword evidence="3" id="KW-1185">Reference proteome</keyword>
<dbReference type="Gene3D" id="3.40.50.720">
    <property type="entry name" value="NAD(P)-binding Rossmann-like Domain"/>
    <property type="match status" value="1"/>
</dbReference>
<dbReference type="InterPro" id="IPR003462">
    <property type="entry name" value="ODC_Mu_crystall"/>
</dbReference>
<dbReference type="Proteomes" id="UP000236919">
    <property type="component" value="Unassembled WGS sequence"/>
</dbReference>
<dbReference type="InterPro" id="IPR023401">
    <property type="entry name" value="ODC_N"/>
</dbReference>
<reference evidence="2 3" key="1">
    <citation type="submission" date="2018-01" db="EMBL/GenBank/DDBJ databases">
        <title>Genomic Encyclopedia of Type Strains, Phase III (KMG-III): the genomes of soil and plant-associated and newly described type strains.</title>
        <authorList>
            <person name="Whitman W."/>
        </authorList>
    </citation>
    <scope>NUCLEOTIDE SEQUENCE [LARGE SCALE GENOMIC DNA]</scope>
    <source>
        <strain evidence="2 3">1131</strain>
    </source>
</reference>
<name>A0A2S4LYG2_9HYPH</name>
<dbReference type="Gene3D" id="3.30.1780.10">
    <property type="entry name" value="ornithine cyclodeaminase, domain 1"/>
    <property type="match status" value="1"/>
</dbReference>
<organism evidence="2 3">
    <name type="scientific">Bosea psychrotolerans</name>
    <dbReference type="NCBI Taxonomy" id="1871628"/>
    <lineage>
        <taxon>Bacteria</taxon>
        <taxon>Pseudomonadati</taxon>
        <taxon>Pseudomonadota</taxon>
        <taxon>Alphaproteobacteria</taxon>
        <taxon>Hyphomicrobiales</taxon>
        <taxon>Boseaceae</taxon>
        <taxon>Bosea</taxon>
    </lineage>
</organism>
<proteinExistence type="inferred from homology"/>
<dbReference type="AlphaFoldDB" id="A0A2S4LYG2"/>
<dbReference type="InterPro" id="IPR036291">
    <property type="entry name" value="NAD(P)-bd_dom_sf"/>
</dbReference>
<dbReference type="PIRSF" id="PIRSF001439">
    <property type="entry name" value="CryM"/>
    <property type="match status" value="1"/>
</dbReference>
<evidence type="ECO:0000313" key="2">
    <source>
        <dbReference type="EMBL" id="POR47389.1"/>
    </source>
</evidence>